<sequence>MDMNETHHPQPIKSADGMGGRVPNTATGPSSGTTLSTTAATAAAAAAAAAASTVYHHQQYSQTPPPHNLASGYAAAMMDHHHHHQMKDPYYHHHHGRHYTDPYAAIHHEHGGGAYHTTPQGPPPPPPPALGSMHSQHSFPHHHHHPHQNAYGHSYHHQPSVIYPGTQTSAGMHHHSHPIHHPSQSSTIGQYANSQAQQYPGYEPITRTPVELSPSGHYAGHSTTAHHHNVPFCTGEVAYRDDKDHSGLGLYGPGSERSPMTGICNTNVPSSSLVNPTSTVIPPGANSGSVGGGNSGKRKIEILDNILIKKSKNTPSDGGLTKSNVHSNHTNACGQPSGPALGDSTHPSAGDSAKSSFQISNILDDKNAKQSLNTTVTFSTSDGANMATQHHMHIAGHTERAKKDNESSHYHHINTGGSTSRKSTKASKSADFSKTDRAGTSTNALSCPISPEAASEQQQQTATNTTQHMDFDISEKLKEMGEISVKPVSKTEAGTKSRTSELECNEEISLEITKKDAALRKVTNLRKNIKEVMDDNQLDASTLAAQRQELERLARVQEQQRIIREVQRQLALERQTNKTEQKVMQFLQGHASILKSQQPSTSSTIATASGSGITTTTPIRVGYVKNPFETRGRPPKNRQLLTSNATTSLLTTPSSLSSASATTNLTPSVSIAPVKASSLVSSLVGTSVSSAIPACASSPTVIPVRTLEEMVDSEEELEPEDEAEDEDEDSEGEVIALPEKKEIVTIDSSSDDDCIVLSDDDEEPEDESDDDPQNSGLHVNDTYNVPDEQGRVVINVGHADGEDDIFLAPQIARIIKPHQIGGVRFLFDNIIESIERYDSSTGFGCILAHSMGLGKTLQLVCFCDIFLRHTSSKTILIIMPINTLQNWLNEFNTWLPEDVENSSLRNHGDVRARNFRIHILNDSHKTLKARSKVVLEWAKNGGVLLIGYEMYRLLSQKKMTKKKKKKKGAILEEEKESTEEQRNMFDDIHEALVKPGPDLVVCDEGHRIKNSHASISVALKQIKSKRRVVLTGYPLQNNLLEYWCMVDFVRPNYLGTKTEFSNMFERPIQNGQCIDSTPQDIKLMRYRAHVLHSLLLGFVQRRSHSVLQTSLPQKEEYVLLIRMTEFQRKLYSVFMNEVVRTKTVPNPLKAFAVCCKIWNHPDVLYNFLKQSERDLDLELEESEPAPIPGDGKPGEIPSTGITPATSGSVTPMEIDNGGVVGSVGNETKANTMEVPPTVSILTSCITKAGRKNAAIAKPAKPLALKKDGTPRKPRTSKKAALNNKSQVVGKDGKIVPAATISPSNIHKDPNPVSIDTTGSPTVVSLPKIEAAASDFGNDERLVKQEADGHMYPQQPSVSQYPAASGIGAYPYQVYPGADPMEPNHTYGIYSQGMNNMIRSDQANVYGNTYDSTSVRGQYSGNNSLPVSGTTNPYNNSYGSNYYRNDYTNSYSQPPGYGNGATATSGTTGYEQSQYSYGTNSAEGIQNLQYPNNESATQNSQPNNHWSDSSNANNSITYYDQQQQQPPVNNDTSDRASSAYPGYSTTYDTSNGNETQIDDDHNDRSGLYAYPSTEQQSTSTTVDVSSQPLTSYEDYNSFEKLPENGLQKWNEEQSSNGNETSVAANTELSQSQSSKSKANNKEVIPEPSPSTDTIITSTESTLETVKCNPDTGTVTQEQANAQYANQPSLEDLKDPVKPDLSGEKPTETVDMHTKEIRKLKVDHDIKQEFKKEIDTEADIKQNNQIKQESGVIIKSEIKMEENNGIVPSDACSKMFNKSENDLKGVKSHELPEDIKSIKKEDVAKSIEIEEESEKASIDCTPSLLDKKVTEMVIDKNPTENEPDLKEYNKTQVQISEEGRKEKEKDVKIVLKTANDKETPKDDSLIVEENVKEEKSESSAVGKDQSTTPSSYATTTPLNSLTTNTAGSTKEGKGKDPKDEIPYEWAFELMKGYIPDLLENSPKMEIFFCILEESIRLGDRLLVFSQSLLTLNLIERFLQRNKIPGTENHWSKNSSYFRLDGSTVAQEREKLINEFNSNPNVHLFLVSTRAGSLGINLVGANRVVVFDASWNPCHDTQAVCRVYRYGQKKPCFVYRLVMDNCLEKKIYDRQINKQGMSDRIVDECNPDAHLSMKEITSLCYDDGEDGELKDFSDEKDKFIDIVMQHLLETHSKKLTKAPFAHESLLIDRKEKKLSSAEKRQAQRGYELEKQAATKPQYSYTSMGTTYRAIRTSDGSIIHRPVASVRPMQAGDTNKTNVAGSRPTRWIPAEVWQRQGMTAQEMTLPIDVVIPTSSADKSNIVLKAGQKVMVLKSPKGIYMQLESGKIIAIRTAFKVGQSKDAPSAKGGIITTTPTSANVRKTSNLSFSSAKASSTLLVSKNGAGTSGSNTGDFSEGNSLSIASNSDDDEKSDSSILPLTINDDGDSEKETMSVDDYPDKPVSRKDTDVEHIVSDRTTDTMMSSTSSTSNSSGITVPVPTTTSTTASSFTNASPAKRANAQTSESLDKFPIIQSAYSLAPQAQSLVSHRSSSGGLPLYASPSTTVQSTASVTIDDDFPPMREKLTYKPNLVERKTKASPSSLKNYRHKASKVHEINATNTTVAPTPMSTDVVVSATNVATTMLVSHSSGSKMNHDIPSSKANEVTNNNSANDAAVGMYNVEASVDSIGGLYHPATMLSDSKVPVCRSNNNITANSDVFGHGVGSVGYSTTPTHATHSDNKLPITRTATSSSSVTMTVGSEQYFPSHHTIPSVPPTSYGGPTIPTTGSLIEKNQGQQSTTVDHIGFPSTSNNSAANNSTSKEHPPWMPYGSSIGSSGPGSTGNTITSHYGPLSQQQQQMHTHGNLSQQPQHDCQSIGSQMQHRLPHQTTHPQHLGLHQNQTGGVQSLPPPPQYESSLNFLEKTTSALINNQNQSEFQASLSNITRSPTPTDGYIDYNPKTAVASTKKVGAGIKNKTPKAPKNDYNAAKKALNKRNNPSPYTHISSSSASSSPSASPAVTQNATTAPVSSTAVPSIYHSYHTGTGTGPSPAIASVPPSVTAGIHPPSGLYCDQYSQPTNQHSQQLTGGYGSNIIIGTPPSTSSSNNGHVLASQPATVGGYGNTLPPVMPFTGPSYTSTSNSTTSTTTVRSNYYQLMGATESSSIPAGINSTPQPTTMLSAETSATAYSQHSTTGVQSHHRPTSPSNTVAPHYLQPHVATGSTPSRSGNARGSIAAQQQQHLTHNMQQSQQQQQHHSQSQLHTTHHQHLPPQHTTPVSAVLPDYSIHAQSAIPYASMEATPTPPNTDVGNISSNALSNNVYHQQHHPSHQQPLQHEQHQHLQHPAVASTPGCFIQYSSTPSSTAGYGVPAVAVASQNVTSTNNTVGCIASTSSGSTGSAANGSAFHRPESAMAMGGTVASPIVVPPVSTYDTPPTYIPDANAPTAAYHQYHHAPYQSSQYHPHQPQSYYPPPPPPPSSSYSYYPSSAGPYGPGQPPLTGPGIVPTDSQYHTYPPPPPVSAAAPATASNYNYPPYPTQPGVGQWQ</sequence>
<name>A0A182R4Q2_ANOFN</name>
<dbReference type="PROSITE" id="PS51194">
    <property type="entry name" value="HELICASE_CTER"/>
    <property type="match status" value="1"/>
</dbReference>
<feature type="region of interest" description="Disordered" evidence="10">
    <location>
        <begin position="1682"/>
        <end position="1705"/>
    </location>
</feature>
<protein>
    <recommendedName>
        <fullName evidence="14">Helicase ATP-binding domain-containing protein</fullName>
    </recommendedName>
</protein>
<evidence type="ECO:0000256" key="3">
    <source>
        <dbReference type="ARBA" id="ARBA00022741"/>
    </source>
</evidence>
<feature type="compositionally biased region" description="Pro residues" evidence="10">
    <location>
        <begin position="3440"/>
        <end position="3449"/>
    </location>
</feature>
<feature type="compositionally biased region" description="Polar residues" evidence="10">
    <location>
        <begin position="2826"/>
        <end position="2878"/>
    </location>
</feature>
<feature type="region of interest" description="Disordered" evidence="10">
    <location>
        <begin position="108"/>
        <end position="188"/>
    </location>
</feature>
<dbReference type="GO" id="GO:0003677">
    <property type="term" value="F:DNA binding"/>
    <property type="evidence" value="ECO:0007669"/>
    <property type="project" value="UniProtKB-KW"/>
</dbReference>
<feature type="compositionally biased region" description="Acidic residues" evidence="10">
    <location>
        <begin position="710"/>
        <end position="732"/>
    </location>
</feature>
<dbReference type="InterPro" id="IPR014001">
    <property type="entry name" value="Helicase_ATP-bd"/>
</dbReference>
<dbReference type="VEuPathDB" id="VectorBase:AFUN001144"/>
<evidence type="ECO:0000256" key="8">
    <source>
        <dbReference type="ARBA" id="ARBA00023242"/>
    </source>
</evidence>
<feature type="compositionally biased region" description="Low complexity" evidence="10">
    <location>
        <begin position="415"/>
        <end position="430"/>
    </location>
</feature>
<feature type="compositionally biased region" description="Polar residues" evidence="10">
    <location>
        <begin position="1611"/>
        <end position="1627"/>
    </location>
</feature>
<feature type="region of interest" description="Disordered" evidence="10">
    <location>
        <begin position="2774"/>
        <end position="2799"/>
    </location>
</feature>
<feature type="domain" description="Helicase ATP-binding" evidence="11">
    <location>
        <begin position="836"/>
        <end position="1052"/>
    </location>
</feature>
<feature type="compositionally biased region" description="Low complexity" evidence="10">
    <location>
        <begin position="3428"/>
        <end position="3439"/>
    </location>
</feature>
<organism evidence="13">
    <name type="scientific">Anopheles funestus</name>
    <name type="common">African malaria mosquito</name>
    <dbReference type="NCBI Taxonomy" id="62324"/>
    <lineage>
        <taxon>Eukaryota</taxon>
        <taxon>Metazoa</taxon>
        <taxon>Ecdysozoa</taxon>
        <taxon>Arthropoda</taxon>
        <taxon>Hexapoda</taxon>
        <taxon>Insecta</taxon>
        <taxon>Pterygota</taxon>
        <taxon>Neoptera</taxon>
        <taxon>Endopterygota</taxon>
        <taxon>Diptera</taxon>
        <taxon>Nematocera</taxon>
        <taxon>Culicoidea</taxon>
        <taxon>Culicidae</taxon>
        <taxon>Anophelinae</taxon>
        <taxon>Anopheles</taxon>
    </lineage>
</organism>
<feature type="compositionally biased region" description="Basic and acidic residues" evidence="10">
    <location>
        <begin position="1834"/>
        <end position="1847"/>
    </location>
</feature>
<dbReference type="CDD" id="cd18069">
    <property type="entry name" value="DEXHc_ARIP4"/>
    <property type="match status" value="1"/>
</dbReference>
<evidence type="ECO:0000256" key="4">
    <source>
        <dbReference type="ARBA" id="ARBA00022801"/>
    </source>
</evidence>
<evidence type="ECO:0000256" key="2">
    <source>
        <dbReference type="ARBA" id="ARBA00007025"/>
    </source>
</evidence>
<dbReference type="Gene3D" id="1.20.120.850">
    <property type="entry name" value="SWI2/SNF2 ATPases, N-terminal domain"/>
    <property type="match status" value="1"/>
</dbReference>
<feature type="compositionally biased region" description="Basic and acidic residues" evidence="10">
    <location>
        <begin position="2423"/>
        <end position="2441"/>
    </location>
</feature>
<dbReference type="EnsemblMetazoa" id="AFUN001144-RA">
    <property type="protein sequence ID" value="AFUN001144-PA"/>
    <property type="gene ID" value="AFUN001144"/>
</dbReference>
<feature type="region of interest" description="Disordered" evidence="10">
    <location>
        <begin position="710"/>
        <end position="735"/>
    </location>
</feature>
<dbReference type="InterPro" id="IPR001650">
    <property type="entry name" value="Helicase_C-like"/>
</dbReference>
<evidence type="ECO:0000256" key="10">
    <source>
        <dbReference type="SAM" id="MobiDB-lite"/>
    </source>
</evidence>
<dbReference type="GO" id="GO:0005524">
    <property type="term" value="F:ATP binding"/>
    <property type="evidence" value="ECO:0007669"/>
    <property type="project" value="UniProtKB-KW"/>
</dbReference>
<dbReference type="Pfam" id="PF00271">
    <property type="entry name" value="Helicase_C"/>
    <property type="match status" value="1"/>
</dbReference>
<feature type="compositionally biased region" description="Polar residues" evidence="10">
    <location>
        <begin position="2992"/>
        <end position="3002"/>
    </location>
</feature>
<dbReference type="PANTHER" id="PTHR45797:SF1">
    <property type="entry name" value="HELICASE ARIP4"/>
    <property type="match status" value="1"/>
</dbReference>
<feature type="region of interest" description="Disordered" evidence="10">
    <location>
        <begin position="2453"/>
        <end position="2496"/>
    </location>
</feature>
<feature type="region of interest" description="Disordered" evidence="10">
    <location>
        <begin position="2379"/>
        <end position="2441"/>
    </location>
</feature>
<dbReference type="SMART" id="SM00490">
    <property type="entry name" value="HELICc"/>
    <property type="match status" value="1"/>
</dbReference>
<dbReference type="VEuPathDB" id="VectorBase:AFUN2_004393"/>
<dbReference type="Pfam" id="PF00176">
    <property type="entry name" value="SNF2-rel_dom"/>
    <property type="match status" value="1"/>
</dbReference>
<dbReference type="GO" id="GO:0004386">
    <property type="term" value="F:helicase activity"/>
    <property type="evidence" value="ECO:0007669"/>
    <property type="project" value="UniProtKB-KW"/>
</dbReference>
<feature type="region of interest" description="Disordered" evidence="10">
    <location>
        <begin position="751"/>
        <end position="783"/>
    </location>
</feature>
<feature type="compositionally biased region" description="Polar residues" evidence="10">
    <location>
        <begin position="1542"/>
        <end position="1554"/>
    </location>
</feature>
<feature type="compositionally biased region" description="Pro residues" evidence="10">
    <location>
        <begin position="120"/>
        <end position="129"/>
    </location>
</feature>
<keyword evidence="5" id="KW-0347">Helicase</keyword>
<feature type="compositionally biased region" description="Low complexity" evidence="10">
    <location>
        <begin position="1896"/>
        <end position="1923"/>
    </location>
</feature>
<dbReference type="GO" id="GO:0005634">
    <property type="term" value="C:nucleus"/>
    <property type="evidence" value="ECO:0007669"/>
    <property type="project" value="UniProtKB-SubCell"/>
</dbReference>
<feature type="region of interest" description="Disordered" evidence="10">
    <location>
        <begin position="3155"/>
        <end position="3249"/>
    </location>
</feature>
<feature type="domain" description="Helicase C-terminal" evidence="12">
    <location>
        <begin position="1961"/>
        <end position="2134"/>
    </location>
</feature>
<dbReference type="GO" id="GO:0016887">
    <property type="term" value="F:ATP hydrolysis activity"/>
    <property type="evidence" value="ECO:0007669"/>
    <property type="project" value="InterPro"/>
</dbReference>
<dbReference type="SMART" id="SM00487">
    <property type="entry name" value="DEXDc"/>
    <property type="match status" value="1"/>
</dbReference>
<feature type="compositionally biased region" description="Polar residues" evidence="10">
    <location>
        <begin position="313"/>
        <end position="334"/>
    </location>
</feature>
<feature type="compositionally biased region" description="Polar residues" evidence="10">
    <location>
        <begin position="1491"/>
        <end position="1519"/>
    </location>
</feature>
<feature type="compositionally biased region" description="Polar residues" evidence="10">
    <location>
        <begin position="773"/>
        <end position="783"/>
    </location>
</feature>
<evidence type="ECO:0000256" key="5">
    <source>
        <dbReference type="ARBA" id="ARBA00022806"/>
    </source>
</evidence>
<feature type="region of interest" description="Disordered" evidence="10">
    <location>
        <begin position="1609"/>
        <end position="1653"/>
    </location>
</feature>
<feature type="compositionally biased region" description="Low complexity" evidence="10">
    <location>
        <begin position="3491"/>
        <end position="3503"/>
    </location>
</feature>
<feature type="region of interest" description="Disordered" evidence="10">
    <location>
        <begin position="1834"/>
        <end position="1862"/>
    </location>
</feature>
<dbReference type="InterPro" id="IPR027417">
    <property type="entry name" value="P-loop_NTPase"/>
</dbReference>
<reference evidence="13" key="1">
    <citation type="submission" date="2020-05" db="UniProtKB">
        <authorList>
            <consortium name="EnsemblMetazoa"/>
        </authorList>
    </citation>
    <scope>IDENTIFICATION</scope>
    <source>
        <strain evidence="13">FUMOZ</strain>
    </source>
</reference>
<accession>A0A182R4Q2</accession>
<feature type="compositionally biased region" description="Polar residues" evidence="10">
    <location>
        <begin position="3192"/>
        <end position="3202"/>
    </location>
</feature>
<feature type="compositionally biased region" description="Low complexity" evidence="10">
    <location>
        <begin position="640"/>
        <end position="663"/>
    </location>
</feature>
<proteinExistence type="inferred from homology"/>
<feature type="region of interest" description="Disordered" evidence="10">
    <location>
        <begin position="395"/>
        <end position="464"/>
    </location>
</feature>
<feature type="compositionally biased region" description="Polar residues" evidence="10">
    <location>
        <begin position="3046"/>
        <end position="3059"/>
    </location>
</feature>
<keyword evidence="6" id="KW-0067">ATP-binding</keyword>
<feature type="compositionally biased region" description="Low complexity" evidence="10">
    <location>
        <begin position="2782"/>
        <end position="2793"/>
    </location>
</feature>
<dbReference type="PROSITE" id="PS51192">
    <property type="entry name" value="HELICASE_ATP_BIND_1"/>
    <property type="match status" value="1"/>
</dbReference>
<feature type="compositionally biased region" description="Basic and acidic residues" evidence="10">
    <location>
        <begin position="1689"/>
        <end position="1705"/>
    </location>
</feature>
<feature type="compositionally biased region" description="Polar residues" evidence="10">
    <location>
        <begin position="2379"/>
        <end position="2398"/>
    </location>
</feature>
<feature type="compositionally biased region" description="Low complexity" evidence="10">
    <location>
        <begin position="25"/>
        <end position="35"/>
    </location>
</feature>
<dbReference type="SUPFAM" id="SSF52540">
    <property type="entry name" value="P-loop containing nucleoside triphosphate hydrolases"/>
    <property type="match status" value="2"/>
</dbReference>
<feature type="region of interest" description="Disordered" evidence="10">
    <location>
        <begin position="311"/>
        <end position="354"/>
    </location>
</feature>
<feature type="region of interest" description="Disordered" evidence="10">
    <location>
        <begin position="2965"/>
        <end position="3002"/>
    </location>
</feature>
<comment type="similarity">
    <text evidence="2">Belongs to the SNF2/RAD54 helicase family.</text>
</comment>
<feature type="region of interest" description="Disordered" evidence="10">
    <location>
        <begin position="1444"/>
        <end position="1464"/>
    </location>
</feature>
<dbReference type="InterPro" id="IPR044573">
    <property type="entry name" value="ARIP4_DEXHc"/>
</dbReference>
<dbReference type="CDD" id="cd18793">
    <property type="entry name" value="SF2_C_SNF"/>
    <property type="match status" value="1"/>
</dbReference>
<feature type="region of interest" description="Disordered" evidence="10">
    <location>
        <begin position="1182"/>
        <end position="1220"/>
    </location>
</feature>
<evidence type="ECO:0008006" key="14">
    <source>
        <dbReference type="Google" id="ProtNLM"/>
    </source>
</evidence>
<feature type="region of interest" description="Disordered" evidence="10">
    <location>
        <begin position="1491"/>
        <end position="1587"/>
    </location>
</feature>
<feature type="compositionally biased region" description="Low complexity" evidence="10">
    <location>
        <begin position="3209"/>
        <end position="3234"/>
    </location>
</feature>
<feature type="compositionally biased region" description="Basic and acidic residues" evidence="10">
    <location>
        <begin position="1877"/>
        <end position="1895"/>
    </location>
</feature>
<keyword evidence="3" id="KW-0547">Nucleotide-binding</keyword>
<dbReference type="InterPro" id="IPR049730">
    <property type="entry name" value="SNF2/RAD54-like_C"/>
</dbReference>
<evidence type="ECO:0000256" key="9">
    <source>
        <dbReference type="SAM" id="Coils"/>
    </source>
</evidence>
<feature type="compositionally biased region" description="Acidic residues" evidence="10">
    <location>
        <begin position="751"/>
        <end position="772"/>
    </location>
</feature>
<dbReference type="PANTHER" id="PTHR45797">
    <property type="entry name" value="RAD54-LIKE"/>
    <property type="match status" value="1"/>
</dbReference>
<feature type="region of interest" description="Disordered" evidence="10">
    <location>
        <begin position="3043"/>
        <end position="3085"/>
    </location>
</feature>
<feature type="region of interest" description="Disordered" evidence="10">
    <location>
        <begin position="1"/>
        <end position="35"/>
    </location>
</feature>
<dbReference type="STRING" id="62324.A0A182R4Q2"/>
<feature type="compositionally biased region" description="Low complexity" evidence="10">
    <location>
        <begin position="3450"/>
        <end position="3461"/>
    </location>
</feature>
<dbReference type="InterPro" id="IPR044574">
    <property type="entry name" value="ARIP4-like"/>
</dbReference>
<feature type="compositionally biased region" description="Low complexity" evidence="10">
    <location>
        <begin position="1571"/>
        <end position="1586"/>
    </location>
</feature>
<keyword evidence="9" id="KW-0175">Coiled coil</keyword>
<keyword evidence="4" id="KW-0378">Hydrolase</keyword>
<dbReference type="Gene3D" id="3.40.50.300">
    <property type="entry name" value="P-loop containing nucleotide triphosphate hydrolases"/>
    <property type="match status" value="2"/>
</dbReference>
<feature type="compositionally biased region" description="Polar residues" evidence="10">
    <location>
        <begin position="3155"/>
        <end position="3181"/>
    </location>
</feature>
<evidence type="ECO:0000256" key="7">
    <source>
        <dbReference type="ARBA" id="ARBA00023125"/>
    </source>
</evidence>
<feature type="region of interest" description="Disordered" evidence="10">
    <location>
        <begin position="626"/>
        <end position="663"/>
    </location>
</feature>
<dbReference type="Gene3D" id="3.40.50.10810">
    <property type="entry name" value="Tandem AAA-ATPase domain"/>
    <property type="match status" value="1"/>
</dbReference>
<feature type="compositionally biased region" description="Polar residues" evidence="10">
    <location>
        <begin position="1199"/>
        <end position="1209"/>
    </location>
</feature>
<dbReference type="InterPro" id="IPR000330">
    <property type="entry name" value="SNF2_N"/>
</dbReference>
<evidence type="ECO:0000259" key="12">
    <source>
        <dbReference type="PROSITE" id="PS51194"/>
    </source>
</evidence>
<feature type="coiled-coil region" evidence="9">
    <location>
        <begin position="515"/>
        <end position="576"/>
    </location>
</feature>
<feature type="compositionally biased region" description="Low complexity" evidence="10">
    <location>
        <begin position="2978"/>
        <end position="2991"/>
    </location>
</feature>
<evidence type="ECO:0000313" key="13">
    <source>
        <dbReference type="EnsemblMetazoa" id="AFUN001144-PA"/>
    </source>
</evidence>
<keyword evidence="7" id="KW-0238">DNA-binding</keyword>
<feature type="region of interest" description="Disordered" evidence="10">
    <location>
        <begin position="2826"/>
        <end position="2887"/>
    </location>
</feature>
<feature type="region of interest" description="Disordered" evidence="10">
    <location>
        <begin position="1877"/>
        <end position="1935"/>
    </location>
</feature>
<feature type="compositionally biased region" description="Low complexity" evidence="10">
    <location>
        <begin position="2454"/>
        <end position="2490"/>
    </location>
</feature>
<dbReference type="InterPro" id="IPR038718">
    <property type="entry name" value="SNF2-like_sf"/>
</dbReference>
<evidence type="ECO:0000259" key="11">
    <source>
        <dbReference type="PROSITE" id="PS51192"/>
    </source>
</evidence>
<feature type="region of interest" description="Disordered" evidence="10">
    <location>
        <begin position="3428"/>
        <end position="3516"/>
    </location>
</feature>
<feature type="compositionally biased region" description="Basic and acidic residues" evidence="10">
    <location>
        <begin position="396"/>
        <end position="409"/>
    </location>
</feature>
<evidence type="ECO:0000256" key="6">
    <source>
        <dbReference type="ARBA" id="ARBA00022840"/>
    </source>
</evidence>
<keyword evidence="8" id="KW-0539">Nucleus</keyword>
<feature type="compositionally biased region" description="Low complexity" evidence="10">
    <location>
        <begin position="3064"/>
        <end position="3080"/>
    </location>
</feature>
<comment type="subcellular location">
    <subcellularLocation>
        <location evidence="1">Nucleus</location>
    </subcellularLocation>
</comment>
<evidence type="ECO:0000256" key="1">
    <source>
        <dbReference type="ARBA" id="ARBA00004123"/>
    </source>
</evidence>